<protein>
    <submittedName>
        <fullName evidence="8">RNA polymerase sigma-70 factor, ECF subfamily</fullName>
    </submittedName>
</protein>
<keyword evidence="2" id="KW-0805">Transcription regulation</keyword>
<feature type="domain" description="RNA polymerase sigma-70 region 2" evidence="6">
    <location>
        <begin position="11"/>
        <end position="77"/>
    </location>
</feature>
<organism evidence="8 9">
    <name type="scientific">Pontibacter chinhatensis</name>
    <dbReference type="NCBI Taxonomy" id="1436961"/>
    <lineage>
        <taxon>Bacteria</taxon>
        <taxon>Pseudomonadati</taxon>
        <taxon>Bacteroidota</taxon>
        <taxon>Cytophagia</taxon>
        <taxon>Cytophagales</taxon>
        <taxon>Hymenobacteraceae</taxon>
        <taxon>Pontibacter</taxon>
    </lineage>
</organism>
<dbReference type="InterPro" id="IPR013324">
    <property type="entry name" value="RNA_pol_sigma_r3/r4-like"/>
</dbReference>
<dbReference type="EMBL" id="FOOT01000004">
    <property type="protein sequence ID" value="SFG89502.1"/>
    <property type="molecule type" value="Genomic_DNA"/>
</dbReference>
<dbReference type="Pfam" id="PF04542">
    <property type="entry name" value="Sigma70_r2"/>
    <property type="match status" value="1"/>
</dbReference>
<evidence type="ECO:0000256" key="3">
    <source>
        <dbReference type="ARBA" id="ARBA00023082"/>
    </source>
</evidence>
<feature type="domain" description="RNA polymerase sigma factor 70 region 4 type 2" evidence="7">
    <location>
        <begin position="108"/>
        <end position="159"/>
    </location>
</feature>
<keyword evidence="3" id="KW-0731">Sigma factor</keyword>
<evidence type="ECO:0000313" key="9">
    <source>
        <dbReference type="Proteomes" id="UP000198724"/>
    </source>
</evidence>
<proteinExistence type="inferred from homology"/>
<dbReference type="PANTHER" id="PTHR43133">
    <property type="entry name" value="RNA POLYMERASE ECF-TYPE SIGMA FACTO"/>
    <property type="match status" value="1"/>
</dbReference>
<dbReference type="GO" id="GO:0003677">
    <property type="term" value="F:DNA binding"/>
    <property type="evidence" value="ECO:0007669"/>
    <property type="project" value="InterPro"/>
</dbReference>
<comment type="similarity">
    <text evidence="1">Belongs to the sigma-70 factor family. ECF subfamily.</text>
</comment>
<evidence type="ECO:0000259" key="6">
    <source>
        <dbReference type="Pfam" id="PF04542"/>
    </source>
</evidence>
<reference evidence="9" key="1">
    <citation type="submission" date="2016-10" db="EMBL/GenBank/DDBJ databases">
        <authorList>
            <person name="Varghese N."/>
            <person name="Submissions S."/>
        </authorList>
    </citation>
    <scope>NUCLEOTIDE SEQUENCE [LARGE SCALE GENOMIC DNA]</scope>
    <source>
        <strain evidence="9">LP51</strain>
    </source>
</reference>
<dbReference type="Gene3D" id="1.10.1740.10">
    <property type="match status" value="1"/>
</dbReference>
<name>A0A1I2VK06_9BACT</name>
<evidence type="ECO:0000259" key="7">
    <source>
        <dbReference type="Pfam" id="PF08281"/>
    </source>
</evidence>
<evidence type="ECO:0000256" key="5">
    <source>
        <dbReference type="SAM" id="Coils"/>
    </source>
</evidence>
<keyword evidence="9" id="KW-1185">Reference proteome</keyword>
<dbReference type="GO" id="GO:0016987">
    <property type="term" value="F:sigma factor activity"/>
    <property type="evidence" value="ECO:0007669"/>
    <property type="project" value="UniProtKB-KW"/>
</dbReference>
<dbReference type="Proteomes" id="UP000198724">
    <property type="component" value="Unassembled WGS sequence"/>
</dbReference>
<evidence type="ECO:0000256" key="4">
    <source>
        <dbReference type="ARBA" id="ARBA00023163"/>
    </source>
</evidence>
<dbReference type="SUPFAM" id="SSF88659">
    <property type="entry name" value="Sigma3 and sigma4 domains of RNA polymerase sigma factors"/>
    <property type="match status" value="1"/>
</dbReference>
<dbReference type="Gene3D" id="1.10.10.10">
    <property type="entry name" value="Winged helix-like DNA-binding domain superfamily/Winged helix DNA-binding domain"/>
    <property type="match status" value="1"/>
</dbReference>
<dbReference type="InterPro" id="IPR013249">
    <property type="entry name" value="RNA_pol_sigma70_r4_t2"/>
</dbReference>
<dbReference type="PANTHER" id="PTHR43133:SF45">
    <property type="entry name" value="RNA POLYMERASE ECF-TYPE SIGMA FACTOR"/>
    <property type="match status" value="1"/>
</dbReference>
<sequence length="179" mass="20828">MPDKEKFFEQIVRENRDKLYRICRACLADPDDAKDLYQEVLVKVWLHLHTFRGEAKLSTWLYRIALNTAILYRKQQNKHTPLLPQHISELPDASAETAHKQEQEVLLQKLHYCISCLEKQDRLIISLVLEEVSYKEIAEVLGLTVSHVGVKINRVKQKLALLMEQQAGAEIELDKADKR</sequence>
<dbReference type="Pfam" id="PF08281">
    <property type="entry name" value="Sigma70_r4_2"/>
    <property type="match status" value="1"/>
</dbReference>
<feature type="coiled-coil region" evidence="5">
    <location>
        <begin position="152"/>
        <end position="179"/>
    </location>
</feature>
<dbReference type="GO" id="GO:0006352">
    <property type="term" value="P:DNA-templated transcription initiation"/>
    <property type="evidence" value="ECO:0007669"/>
    <property type="project" value="InterPro"/>
</dbReference>
<keyword evidence="4" id="KW-0804">Transcription</keyword>
<evidence type="ECO:0000256" key="2">
    <source>
        <dbReference type="ARBA" id="ARBA00023015"/>
    </source>
</evidence>
<dbReference type="STRING" id="1436961.SAMN05421739_104219"/>
<evidence type="ECO:0000256" key="1">
    <source>
        <dbReference type="ARBA" id="ARBA00010641"/>
    </source>
</evidence>
<dbReference type="InterPro" id="IPR007627">
    <property type="entry name" value="RNA_pol_sigma70_r2"/>
</dbReference>
<dbReference type="InterPro" id="IPR039425">
    <property type="entry name" value="RNA_pol_sigma-70-like"/>
</dbReference>
<dbReference type="OrthoDB" id="9780326at2"/>
<dbReference type="InterPro" id="IPR013325">
    <property type="entry name" value="RNA_pol_sigma_r2"/>
</dbReference>
<dbReference type="NCBIfam" id="TIGR02937">
    <property type="entry name" value="sigma70-ECF"/>
    <property type="match status" value="1"/>
</dbReference>
<dbReference type="AlphaFoldDB" id="A0A1I2VK06"/>
<evidence type="ECO:0000313" key="8">
    <source>
        <dbReference type="EMBL" id="SFG89502.1"/>
    </source>
</evidence>
<accession>A0A1I2VK06</accession>
<dbReference type="InterPro" id="IPR014284">
    <property type="entry name" value="RNA_pol_sigma-70_dom"/>
</dbReference>
<dbReference type="SUPFAM" id="SSF88946">
    <property type="entry name" value="Sigma2 domain of RNA polymerase sigma factors"/>
    <property type="match status" value="1"/>
</dbReference>
<keyword evidence="5" id="KW-0175">Coiled coil</keyword>
<gene>
    <name evidence="8" type="ORF">SAMN05421739_104219</name>
</gene>
<dbReference type="InterPro" id="IPR036388">
    <property type="entry name" value="WH-like_DNA-bd_sf"/>
</dbReference>
<dbReference type="RefSeq" id="WP_092102121.1">
    <property type="nucleotide sequence ID" value="NZ_FOOT01000004.1"/>
</dbReference>